<evidence type="ECO:0000256" key="6">
    <source>
        <dbReference type="SAM" id="Phobius"/>
    </source>
</evidence>
<reference evidence="8" key="1">
    <citation type="submission" date="2017-02" db="UniProtKB">
        <authorList>
            <consortium name="WormBaseParasite"/>
        </authorList>
    </citation>
    <scope>IDENTIFICATION</scope>
</reference>
<keyword evidence="3" id="KW-0808">Transferase</keyword>
<evidence type="ECO:0000256" key="4">
    <source>
        <dbReference type="ARBA" id="ARBA00023136"/>
    </source>
</evidence>
<organism evidence="7 8">
    <name type="scientific">Parastrongyloides trichosuri</name>
    <name type="common">Possum-specific nematode worm</name>
    <dbReference type="NCBI Taxonomy" id="131310"/>
    <lineage>
        <taxon>Eukaryota</taxon>
        <taxon>Metazoa</taxon>
        <taxon>Ecdysozoa</taxon>
        <taxon>Nematoda</taxon>
        <taxon>Chromadorea</taxon>
        <taxon>Rhabditida</taxon>
        <taxon>Tylenchina</taxon>
        <taxon>Panagrolaimomorpha</taxon>
        <taxon>Strongyloidoidea</taxon>
        <taxon>Strongyloididae</taxon>
        <taxon>Parastrongyloides</taxon>
    </lineage>
</organism>
<dbReference type="InterPro" id="IPR003406">
    <property type="entry name" value="Glyco_trans_14"/>
</dbReference>
<keyword evidence="2" id="KW-0328">Glycosyltransferase</keyword>
<dbReference type="PANTHER" id="PTHR46671:SF7">
    <property type="entry name" value="CORE-2_I-BRANCHING ENZYME"/>
    <property type="match status" value="1"/>
</dbReference>
<keyword evidence="6" id="KW-1133">Transmembrane helix</keyword>
<dbReference type="Pfam" id="PF02485">
    <property type="entry name" value="Branch"/>
    <property type="match status" value="1"/>
</dbReference>
<keyword evidence="5" id="KW-0325">Glycoprotein</keyword>
<dbReference type="WBParaSite" id="PTRK_0000725300.1">
    <property type="protein sequence ID" value="PTRK_0000725300.1"/>
    <property type="gene ID" value="PTRK_0000725300"/>
</dbReference>
<feature type="transmembrane region" description="Helical" evidence="6">
    <location>
        <begin position="12"/>
        <end position="35"/>
    </location>
</feature>
<accession>A0A0N4ZH90</accession>
<proteinExistence type="predicted"/>
<dbReference type="GO" id="GO:0016020">
    <property type="term" value="C:membrane"/>
    <property type="evidence" value="ECO:0007669"/>
    <property type="project" value="UniProtKB-SubCell"/>
</dbReference>
<dbReference type="PANTHER" id="PTHR46671">
    <property type="entry name" value="PROTEIN CBG11221"/>
    <property type="match status" value="1"/>
</dbReference>
<evidence type="ECO:0000256" key="1">
    <source>
        <dbReference type="ARBA" id="ARBA00004606"/>
    </source>
</evidence>
<evidence type="ECO:0000313" key="7">
    <source>
        <dbReference type="Proteomes" id="UP000038045"/>
    </source>
</evidence>
<keyword evidence="6" id="KW-0812">Transmembrane</keyword>
<evidence type="ECO:0000256" key="3">
    <source>
        <dbReference type="ARBA" id="ARBA00022679"/>
    </source>
</evidence>
<sequence length="460" mass="54952">MHSKPSSSLLKCMYFIFIFLIVCTSTFLIFNNILWNDIYPIYKSKIINKNKNIDLKPFFNKDNLTKYVDCPIYFNSNSNFNITQRISIIRNLKNLSVTCEDIRKRRFFPSIPLSKEEDEFPLSFSFTVYTEYFFIELLLSLIYQPQNFYCFAIDAKQDGEFRSKIHSLTNCFENVFVSKIEYDMNSKGLNNVKSHRECLKKLNNYNWKYVFLLQNHDFPLKTNAELVQILKLFDQTSDFLVLPPLLKRVNLLLDWTFGGLKIFKNEKKINSSIYTRKIEFSKGYSAVAISRQTYDYMTNELNLTAYQNNFDVYPVFGNDEMFWQSLFVNYEILKIPGTIPSHCIGKKDSQSFYTRFAQWEYGKDFYEKCLSHTLRHYVCLLGVEYLKTFESNEHFFLNKMLQSFDFAAIDCWSERLFNRTYFPYQYSKIDMKKYDNRIQKRFQDFLKVSQNISGFNCEIN</sequence>
<dbReference type="GO" id="GO:0016757">
    <property type="term" value="F:glycosyltransferase activity"/>
    <property type="evidence" value="ECO:0007669"/>
    <property type="project" value="UniProtKB-KW"/>
</dbReference>
<keyword evidence="7" id="KW-1185">Reference proteome</keyword>
<comment type="subcellular location">
    <subcellularLocation>
        <location evidence="1">Membrane</location>
        <topology evidence="1">Single-pass type II membrane protein</topology>
    </subcellularLocation>
</comment>
<protein>
    <submittedName>
        <fullName evidence="8">Uncharacterized protein</fullName>
    </submittedName>
</protein>
<evidence type="ECO:0000313" key="8">
    <source>
        <dbReference type="WBParaSite" id="PTRK_0000725300.1"/>
    </source>
</evidence>
<dbReference type="STRING" id="131310.A0A0N4ZH90"/>
<evidence type="ECO:0000256" key="2">
    <source>
        <dbReference type="ARBA" id="ARBA00022676"/>
    </source>
</evidence>
<name>A0A0N4ZH90_PARTI</name>
<dbReference type="AlphaFoldDB" id="A0A0N4ZH90"/>
<dbReference type="Proteomes" id="UP000038045">
    <property type="component" value="Unplaced"/>
</dbReference>
<keyword evidence="4 6" id="KW-0472">Membrane</keyword>
<evidence type="ECO:0000256" key="5">
    <source>
        <dbReference type="ARBA" id="ARBA00023180"/>
    </source>
</evidence>